<dbReference type="AlphaFoldDB" id="E9AC07"/>
<evidence type="ECO:0000256" key="2">
    <source>
        <dbReference type="ARBA" id="ARBA00022448"/>
    </source>
</evidence>
<keyword evidence="5" id="KW-0406">Ion transport</keyword>
<evidence type="ECO:0000256" key="5">
    <source>
        <dbReference type="ARBA" id="ARBA00023065"/>
    </source>
</evidence>
<dbReference type="Gene3D" id="1.10.3080.10">
    <property type="entry name" value="Clc chloride channel"/>
    <property type="match status" value="1"/>
</dbReference>
<protein>
    <submittedName>
        <fullName evidence="10">Putative CLC-type chloride channel</fullName>
    </submittedName>
</protein>
<dbReference type="FunFam" id="1.10.3080.10:FF:000029">
    <property type="entry name" value="Chloride channel protein"/>
    <property type="match status" value="1"/>
</dbReference>
<evidence type="ECO:0000256" key="6">
    <source>
        <dbReference type="ARBA" id="ARBA00023136"/>
    </source>
</evidence>
<dbReference type="GO" id="GO:0005886">
    <property type="term" value="C:plasma membrane"/>
    <property type="evidence" value="ECO:0000318"/>
    <property type="project" value="GO_Central"/>
</dbReference>
<dbReference type="VEuPathDB" id="TriTrypDB:LmjF.01.0180"/>
<keyword evidence="3 9" id="KW-0812">Transmembrane</keyword>
<dbReference type="CDD" id="cd03684">
    <property type="entry name" value="ClC_3_like"/>
    <property type="match status" value="1"/>
</dbReference>
<gene>
    <name evidence="10" type="ORF">LMJF_01_0180</name>
</gene>
<feature type="compositionally biased region" description="Basic and acidic residues" evidence="8">
    <location>
        <begin position="742"/>
        <end position="757"/>
    </location>
</feature>
<dbReference type="OMA" id="MFLKINM"/>
<evidence type="ECO:0000256" key="7">
    <source>
        <dbReference type="ARBA" id="ARBA00023214"/>
    </source>
</evidence>
<reference evidence="10 11" key="2">
    <citation type="journal article" date="2005" name="Science">
        <title>The genome of the kinetoplastid parasite, Leishmania major.</title>
        <authorList>
            <person name="Ivens A.C."/>
            <person name="Peacock C.S."/>
            <person name="Worthey E.A."/>
            <person name="Murphy L."/>
            <person name="Aggarwal G."/>
            <person name="Berriman M."/>
            <person name="Sisk E."/>
            <person name="Rajandream M.A."/>
            <person name="Adlem E."/>
            <person name="Aert R."/>
            <person name="Anupama A."/>
            <person name="Apostolou Z."/>
            <person name="Attipoe P."/>
            <person name="Bason N."/>
            <person name="Bauser C."/>
            <person name="Beck A."/>
            <person name="Beverley S.M."/>
            <person name="Bianchettin G."/>
            <person name="Borzym K."/>
            <person name="Bothe G."/>
            <person name="Bruschi C.V."/>
            <person name="Collins M."/>
            <person name="Cadag E."/>
            <person name="Ciarloni L."/>
            <person name="Clayton C."/>
            <person name="Coulson R.M."/>
            <person name="Cronin A."/>
            <person name="Cruz A.K."/>
            <person name="Davies R.M."/>
            <person name="De Gaudenzi J."/>
            <person name="Dobson D.E."/>
            <person name="Duesterhoeft A."/>
            <person name="Fazelina G."/>
            <person name="Fosker N."/>
            <person name="Frasch A.C."/>
            <person name="Fraser A."/>
            <person name="Fuchs M."/>
            <person name="Gabel C."/>
            <person name="Goble A."/>
            <person name="Goffeau A."/>
            <person name="Harris D."/>
            <person name="Hertz-Fowler C."/>
            <person name="Hilbert H."/>
            <person name="Horn D."/>
            <person name="Huang Y."/>
            <person name="Klages S."/>
            <person name="Knights A."/>
            <person name="Kube M."/>
            <person name="Larke N."/>
            <person name="Litvin L."/>
            <person name="Lord A."/>
            <person name="Louie T."/>
            <person name="Marra M."/>
            <person name="Masuy D."/>
            <person name="Matthews K."/>
            <person name="Michaeli S."/>
            <person name="Mottram J.C."/>
            <person name="Muller-Auer S."/>
            <person name="Munden H."/>
            <person name="Nelson S."/>
            <person name="Norbertczak H."/>
            <person name="Oliver K."/>
            <person name="O'neil S."/>
            <person name="Pentony M."/>
            <person name="Pohl T.M."/>
            <person name="Price C."/>
            <person name="Purnelle B."/>
            <person name="Quail M.A."/>
            <person name="Rabbinowitsch E."/>
            <person name="Reinhardt R."/>
            <person name="Rieger M."/>
            <person name="Rinta J."/>
            <person name="Robben J."/>
            <person name="Robertson L."/>
            <person name="Ruiz J.C."/>
            <person name="Rutter S."/>
            <person name="Saunders D."/>
            <person name="Schafer M."/>
            <person name="Schein J."/>
            <person name="Schwartz D.C."/>
            <person name="Seeger K."/>
            <person name="Seyler A."/>
            <person name="Sharp S."/>
            <person name="Shin H."/>
            <person name="Sivam D."/>
            <person name="Squares R."/>
            <person name="Squares S."/>
            <person name="Tosato V."/>
            <person name="Vogt C."/>
            <person name="Volckaert G."/>
            <person name="Wambutt R."/>
            <person name="Warren T."/>
            <person name="Wedler H."/>
            <person name="Woodward J."/>
            <person name="Zhou S."/>
            <person name="Zimmermann W."/>
            <person name="Smith D.F."/>
            <person name="Blackwell J.M."/>
            <person name="Stuart K.D."/>
            <person name="Barrell B."/>
            <person name="Myler P.J."/>
        </authorList>
    </citation>
    <scope>NUCLEOTIDE SEQUENCE [LARGE SCALE GENOMIC DNA]</scope>
    <source>
        <strain evidence="11">MHOM/IL/81/Friedlin</strain>
    </source>
</reference>
<dbReference type="VEuPathDB" id="TriTrypDB:LMJLV39_010006700"/>
<evidence type="ECO:0000313" key="10">
    <source>
        <dbReference type="EMBL" id="CBZ11821.1"/>
    </source>
</evidence>
<dbReference type="GO" id="GO:0005794">
    <property type="term" value="C:Golgi apparatus"/>
    <property type="evidence" value="ECO:0000318"/>
    <property type="project" value="GO_Central"/>
</dbReference>
<feature type="transmembrane region" description="Helical" evidence="9">
    <location>
        <begin position="341"/>
        <end position="364"/>
    </location>
</feature>
<dbReference type="VEuPathDB" id="TriTrypDB:LMJFC_010006800"/>
<dbReference type="InParanoid" id="E9AC07"/>
<dbReference type="Gene3D" id="3.10.580.20">
    <property type="match status" value="1"/>
</dbReference>
<dbReference type="Proteomes" id="UP000000542">
    <property type="component" value="Chromosome 1"/>
</dbReference>
<organism evidence="10 11">
    <name type="scientific">Leishmania major</name>
    <dbReference type="NCBI Taxonomy" id="5664"/>
    <lineage>
        <taxon>Eukaryota</taxon>
        <taxon>Discoba</taxon>
        <taxon>Euglenozoa</taxon>
        <taxon>Kinetoplastea</taxon>
        <taxon>Metakinetoplastina</taxon>
        <taxon>Trypanosomatida</taxon>
        <taxon>Trypanosomatidae</taxon>
        <taxon>Leishmaniinae</taxon>
        <taxon>Leishmania</taxon>
    </lineage>
</organism>
<keyword evidence="2" id="KW-0813">Transport</keyword>
<evidence type="ECO:0000313" key="11">
    <source>
        <dbReference type="Proteomes" id="UP000000542"/>
    </source>
</evidence>
<feature type="region of interest" description="Disordered" evidence="8">
    <location>
        <begin position="1"/>
        <end position="22"/>
    </location>
</feature>
<dbReference type="InterPro" id="IPR001807">
    <property type="entry name" value="ClC"/>
</dbReference>
<name>E9AC07_LEIMA</name>
<dbReference type="SUPFAM" id="SSF54631">
    <property type="entry name" value="CBS-domain pair"/>
    <property type="match status" value="1"/>
</dbReference>
<keyword evidence="7" id="KW-0868">Chloride</keyword>
<reference evidence="11" key="1">
    <citation type="journal article" date="1999" name="Proc. Natl. Acad. Sci. U.S.A.">
        <title>Leishmania major Friedlin chromosome 1 has an unusual distribution of protein-coding genes.</title>
        <authorList>
            <person name="Myler P.J."/>
            <person name="Audleman L."/>
            <person name="deVos T."/>
            <person name="Hixson G."/>
            <person name="Kiser P."/>
            <person name="Lemley C."/>
            <person name="Magness C."/>
            <person name="Rickel E."/>
            <person name="Sisk E."/>
            <person name="Sunkin S."/>
            <person name="Swartzell S."/>
            <person name="Westlake T."/>
            <person name="Bastien P."/>
            <person name="Fu G."/>
            <person name="Ivens A."/>
            <person name="Stuart K."/>
        </authorList>
    </citation>
    <scope>NUCLEOTIDE SEQUENCE [LARGE SCALE GENOMIC DNA]</scope>
    <source>
        <strain evidence="11">MHOM/IL/81/Friedlin</strain>
    </source>
</reference>
<keyword evidence="4 9" id="KW-1133">Transmembrane helix</keyword>
<feature type="region of interest" description="Disordered" evidence="8">
    <location>
        <begin position="735"/>
        <end position="757"/>
    </location>
</feature>
<accession>E9AC07</accession>
<dbReference type="GeneID" id="12983111"/>
<dbReference type="FunCoup" id="E9AC07">
    <property type="interactions" value="151"/>
</dbReference>
<dbReference type="PRINTS" id="PR00762">
    <property type="entry name" value="CLCHANNEL"/>
</dbReference>
<dbReference type="RefSeq" id="XP_003721538.1">
    <property type="nucleotide sequence ID" value="XM_003721490.1"/>
</dbReference>
<dbReference type="HOGENOM" id="CLU_003181_2_2_1"/>
<evidence type="ECO:0000256" key="4">
    <source>
        <dbReference type="ARBA" id="ARBA00022989"/>
    </source>
</evidence>
<feature type="transmembrane region" description="Helical" evidence="9">
    <location>
        <begin position="441"/>
        <end position="465"/>
    </location>
</feature>
<feature type="transmembrane region" description="Helical" evidence="9">
    <location>
        <begin position="262"/>
        <end position="286"/>
    </location>
</feature>
<dbReference type="EMBL" id="FR796397">
    <property type="protein sequence ID" value="CBZ11821.1"/>
    <property type="molecule type" value="Genomic_DNA"/>
</dbReference>
<dbReference type="Pfam" id="PF00654">
    <property type="entry name" value="Voltage_CLC"/>
    <property type="match status" value="1"/>
</dbReference>
<comment type="subcellular location">
    <subcellularLocation>
        <location evidence="1">Membrane</location>
        <topology evidence="1">Multi-pass membrane protein</topology>
    </subcellularLocation>
</comment>
<evidence type="ECO:0000256" key="8">
    <source>
        <dbReference type="SAM" id="MobiDB-lite"/>
    </source>
</evidence>
<feature type="transmembrane region" description="Helical" evidence="9">
    <location>
        <begin position="293"/>
        <end position="311"/>
    </location>
</feature>
<dbReference type="GO" id="GO:0005247">
    <property type="term" value="F:voltage-gated chloride channel activity"/>
    <property type="evidence" value="ECO:0000318"/>
    <property type="project" value="GO_Central"/>
</dbReference>
<evidence type="ECO:0000256" key="3">
    <source>
        <dbReference type="ARBA" id="ARBA00022692"/>
    </source>
</evidence>
<dbReference type="eggNOG" id="KOG0475">
    <property type="taxonomic scope" value="Eukaryota"/>
</dbReference>
<evidence type="ECO:0000256" key="1">
    <source>
        <dbReference type="ARBA" id="ARBA00004141"/>
    </source>
</evidence>
<feature type="transmembrane region" description="Helical" evidence="9">
    <location>
        <begin position="376"/>
        <end position="395"/>
    </location>
</feature>
<feature type="transmembrane region" description="Helical" evidence="9">
    <location>
        <begin position="500"/>
        <end position="525"/>
    </location>
</feature>
<sequence>MHSSLPMAEQTARAGGGGGGGAGNGADESITNLVVNVSEADWATIDCIRSHTEAAERAAMWRRHSATAAASSSYGDKWSVYSPEGEAFFAAMACGIVLGCLGVFSDACAHWVSAFRSGICANFFWLGRNMCCVDCRECGEYYSWGEFFLGRDNHVVAFVDFVMYVSFSTMAAVTAAYLCKTYAPYASGGGIAEVKTIVSGHHVKRYLGGWTLITKVVGMCFSTGSGLTVGKEGPFVHIGACVGGIISGALPSYQQEAKERELITAGAGGGMAVAFGAPVGGVIFALEDVSTSYNFKALMAALICGVTAVLLQSRVDLWHTGRIVQFSVNYQHNWHFFELPMFAAIGCFGGFMGSTFSVVNLHVGRWRKKHLRQWRIVEVAVVAAVTGVVNFLTPYGSGSMLELLGDCFQDCTPSGTMEMCEDSDLRAFFSLLVTATAKFAMFAYTVGTFLPAGILVPSLTIGALYGRAFGMMFRALQETYASSYIFTECYDQDLCVIPGVYAIVGAAAMLTGVTHMTICLAIIMFELTGSLEYMVPVIVGILCAKAAGEAVGVKGTYEIGIEENKLPYLDPKKEFYLDFVAKDVYGNKQFTVLTAYGLQVRDINELVTKMNVTGFPVVESLSDVTLLGYAPVKKIVRALQVAAARNSDMNLNTYIRFKTKPSHSRDATFLEVDLTGILESCLLQVEPECSVKKLLYLFKSLGTHHIFVCRYSKFEGFISKKDFINFMRVKEREENMEDDELERERRERVQQGRHHEAATAAVDVAPVAARYN</sequence>
<reference evidence="10 11" key="3">
    <citation type="journal article" date="2011" name="Genome Res.">
        <title>Chromosome and gene copy number variation allow major structural change between species and strains of Leishmania.</title>
        <authorList>
            <person name="Rogers M.B."/>
            <person name="Hilley J.D."/>
            <person name="Dickens N.J."/>
            <person name="Wilkes J."/>
            <person name="Bates P.A."/>
            <person name="Depledge D.P."/>
            <person name="Harris D."/>
            <person name="Her Y."/>
            <person name="Herzyk P."/>
            <person name="Imamura H."/>
            <person name="Otto T.D."/>
            <person name="Sanders M."/>
            <person name="Seeger K."/>
            <person name="Dujardin J.C."/>
            <person name="Berriman M."/>
            <person name="Smith D.F."/>
            <person name="Hertz-Fowler C."/>
            <person name="Mottram J.C."/>
        </authorList>
    </citation>
    <scope>NUCLEOTIDE SEQUENCE [LARGE SCALE GENOMIC DNA]</scope>
    <source>
        <strain evidence="11">MHOM/IL/81/Friedlin</strain>
    </source>
</reference>
<dbReference type="SUPFAM" id="SSF81340">
    <property type="entry name" value="Clc chloride channel"/>
    <property type="match status" value="1"/>
</dbReference>
<proteinExistence type="predicted"/>
<keyword evidence="6 9" id="KW-0472">Membrane</keyword>
<keyword evidence="11" id="KW-1185">Reference proteome</keyword>
<dbReference type="GO" id="GO:0005769">
    <property type="term" value="C:early endosome"/>
    <property type="evidence" value="ECO:0000318"/>
    <property type="project" value="GO_Central"/>
</dbReference>
<dbReference type="InterPro" id="IPR046342">
    <property type="entry name" value="CBS_dom_sf"/>
</dbReference>
<dbReference type="InterPro" id="IPR014743">
    <property type="entry name" value="Cl-channel_core"/>
</dbReference>
<evidence type="ECO:0000256" key="9">
    <source>
        <dbReference type="SAM" id="Phobius"/>
    </source>
</evidence>
<dbReference type="PANTHER" id="PTHR45711:SF6">
    <property type="entry name" value="CHLORIDE CHANNEL PROTEIN"/>
    <property type="match status" value="1"/>
</dbReference>
<dbReference type="PANTHER" id="PTHR45711">
    <property type="entry name" value="CHLORIDE CHANNEL PROTEIN"/>
    <property type="match status" value="1"/>
</dbReference>
<dbReference type="STRING" id="5664.E9AC07"/>
<dbReference type="VEuPathDB" id="TriTrypDB:LMJSD75_010006800"/>
<dbReference type="KEGG" id="lma:LMJF_01_0180"/>